<protein>
    <submittedName>
        <fullName evidence="16">Zinc finger protein 16</fullName>
    </submittedName>
</protein>
<dbReference type="FunFam" id="3.30.160.60:FF:000176">
    <property type="entry name" value="zinc finger protein 70"/>
    <property type="match status" value="1"/>
</dbReference>
<dbReference type="PANTHER" id="PTHR40626">
    <property type="entry name" value="MIP31509P"/>
    <property type="match status" value="1"/>
</dbReference>
<evidence type="ECO:0000256" key="8">
    <source>
        <dbReference type="ARBA" id="ARBA00022833"/>
    </source>
</evidence>
<keyword evidence="4" id="KW-1017">Isopeptide bond</keyword>
<proteinExistence type="inferred from homology"/>
<keyword evidence="17" id="KW-1185">Reference proteome</keyword>
<dbReference type="Gene3D" id="3.30.160.60">
    <property type="entry name" value="Classic Zinc Finger"/>
    <property type="match status" value="2"/>
</dbReference>
<evidence type="ECO:0000256" key="9">
    <source>
        <dbReference type="ARBA" id="ARBA00022843"/>
    </source>
</evidence>
<keyword evidence="8" id="KW-0862">Zinc</keyword>
<keyword evidence="7 14" id="KW-0863">Zinc-finger</keyword>
<keyword evidence="13" id="KW-0539">Nucleus</keyword>
<dbReference type="InterPro" id="IPR051059">
    <property type="entry name" value="VerF-like"/>
</dbReference>
<comment type="function">
    <text evidence="1">May be involved in transcriptional regulation.</text>
</comment>
<evidence type="ECO:0000256" key="4">
    <source>
        <dbReference type="ARBA" id="ARBA00022499"/>
    </source>
</evidence>
<organism evidence="16 17">
    <name type="scientific">Stegodyphus mimosarum</name>
    <name type="common">African social velvet spider</name>
    <dbReference type="NCBI Taxonomy" id="407821"/>
    <lineage>
        <taxon>Eukaryota</taxon>
        <taxon>Metazoa</taxon>
        <taxon>Ecdysozoa</taxon>
        <taxon>Arthropoda</taxon>
        <taxon>Chelicerata</taxon>
        <taxon>Arachnida</taxon>
        <taxon>Araneae</taxon>
        <taxon>Araneomorphae</taxon>
        <taxon>Entelegynae</taxon>
        <taxon>Eresoidea</taxon>
        <taxon>Eresidae</taxon>
        <taxon>Stegodyphus</taxon>
    </lineage>
</organism>
<comment type="similarity">
    <text evidence="3">Belongs to the krueppel C2H2-type zinc-finger protein family.</text>
</comment>
<feature type="domain" description="C2H2-type" evidence="15">
    <location>
        <begin position="9"/>
        <end position="36"/>
    </location>
</feature>
<dbReference type="PROSITE" id="PS00028">
    <property type="entry name" value="ZINC_FINGER_C2H2_1"/>
    <property type="match status" value="1"/>
</dbReference>
<dbReference type="OrthoDB" id="6407039at2759"/>
<gene>
    <name evidence="16" type="ORF">X975_03500</name>
</gene>
<dbReference type="GO" id="GO:0005634">
    <property type="term" value="C:nucleus"/>
    <property type="evidence" value="ECO:0007669"/>
    <property type="project" value="UniProtKB-SubCell"/>
</dbReference>
<evidence type="ECO:0000256" key="5">
    <source>
        <dbReference type="ARBA" id="ARBA00022723"/>
    </source>
</evidence>
<dbReference type="PANTHER" id="PTHR40626:SF11">
    <property type="entry name" value="ZINC FINGER PROTEIN YPR022C"/>
    <property type="match status" value="1"/>
</dbReference>
<dbReference type="GO" id="GO:0008270">
    <property type="term" value="F:zinc ion binding"/>
    <property type="evidence" value="ECO:0007669"/>
    <property type="project" value="UniProtKB-KW"/>
</dbReference>
<evidence type="ECO:0000256" key="10">
    <source>
        <dbReference type="ARBA" id="ARBA00023015"/>
    </source>
</evidence>
<dbReference type="InterPro" id="IPR036236">
    <property type="entry name" value="Znf_C2H2_sf"/>
</dbReference>
<evidence type="ECO:0000313" key="16">
    <source>
        <dbReference type="EMBL" id="KFM71028.1"/>
    </source>
</evidence>
<dbReference type="GO" id="GO:0000981">
    <property type="term" value="F:DNA-binding transcription factor activity, RNA polymerase II-specific"/>
    <property type="evidence" value="ECO:0007669"/>
    <property type="project" value="InterPro"/>
</dbReference>
<dbReference type="SUPFAM" id="SSF57667">
    <property type="entry name" value="beta-beta-alpha zinc fingers"/>
    <property type="match status" value="1"/>
</dbReference>
<evidence type="ECO:0000256" key="7">
    <source>
        <dbReference type="ARBA" id="ARBA00022771"/>
    </source>
</evidence>
<dbReference type="GO" id="GO:0000785">
    <property type="term" value="C:chromatin"/>
    <property type="evidence" value="ECO:0007669"/>
    <property type="project" value="TreeGrafter"/>
</dbReference>
<dbReference type="PROSITE" id="PS50157">
    <property type="entry name" value="ZINC_FINGER_C2H2_2"/>
    <property type="match status" value="1"/>
</dbReference>
<accession>A0A087U0Y9</accession>
<evidence type="ECO:0000256" key="3">
    <source>
        <dbReference type="ARBA" id="ARBA00006991"/>
    </source>
</evidence>
<feature type="non-terminal residue" evidence="16">
    <location>
        <position position="48"/>
    </location>
</feature>
<evidence type="ECO:0000256" key="13">
    <source>
        <dbReference type="ARBA" id="ARBA00023242"/>
    </source>
</evidence>
<evidence type="ECO:0000256" key="11">
    <source>
        <dbReference type="ARBA" id="ARBA00023125"/>
    </source>
</evidence>
<sequence>MDTKPAKLHLCDICGKSFRYKEYLKKHIFTHTGEKPYKCNLCSKAFAR</sequence>
<dbReference type="STRING" id="407821.A0A087U0Y9"/>
<keyword evidence="9" id="KW-0832">Ubl conjugation</keyword>
<dbReference type="EMBL" id="KK117637">
    <property type="protein sequence ID" value="KFM71028.1"/>
    <property type="molecule type" value="Genomic_DNA"/>
</dbReference>
<dbReference type="FunFam" id="3.30.160.60:FF:001792">
    <property type="entry name" value="Zinc finger and BTB domain-containing 40"/>
    <property type="match status" value="1"/>
</dbReference>
<evidence type="ECO:0000256" key="1">
    <source>
        <dbReference type="ARBA" id="ARBA00003767"/>
    </source>
</evidence>
<keyword evidence="10" id="KW-0805">Transcription regulation</keyword>
<evidence type="ECO:0000313" key="17">
    <source>
        <dbReference type="Proteomes" id="UP000054359"/>
    </source>
</evidence>
<keyword evidence="12" id="KW-0804">Transcription</keyword>
<dbReference type="Pfam" id="PF13465">
    <property type="entry name" value="zf-H2C2_2"/>
    <property type="match status" value="1"/>
</dbReference>
<evidence type="ECO:0000259" key="15">
    <source>
        <dbReference type="PROSITE" id="PS50157"/>
    </source>
</evidence>
<comment type="subcellular location">
    <subcellularLocation>
        <location evidence="2">Nucleus</location>
    </subcellularLocation>
</comment>
<name>A0A087U0Y9_STEMI</name>
<dbReference type="AlphaFoldDB" id="A0A087U0Y9"/>
<dbReference type="InterPro" id="IPR013087">
    <property type="entry name" value="Znf_C2H2_type"/>
</dbReference>
<reference evidence="16 17" key="1">
    <citation type="submission" date="2013-11" db="EMBL/GenBank/DDBJ databases">
        <title>Genome sequencing of Stegodyphus mimosarum.</title>
        <authorList>
            <person name="Bechsgaard J."/>
        </authorList>
    </citation>
    <scope>NUCLEOTIDE SEQUENCE [LARGE SCALE GENOMIC DNA]</scope>
</reference>
<dbReference type="Proteomes" id="UP000054359">
    <property type="component" value="Unassembled WGS sequence"/>
</dbReference>
<keyword evidence="5" id="KW-0479">Metal-binding</keyword>
<evidence type="ECO:0000256" key="14">
    <source>
        <dbReference type="PROSITE-ProRule" id="PRU00042"/>
    </source>
</evidence>
<evidence type="ECO:0000256" key="12">
    <source>
        <dbReference type="ARBA" id="ARBA00023163"/>
    </source>
</evidence>
<evidence type="ECO:0000256" key="6">
    <source>
        <dbReference type="ARBA" id="ARBA00022737"/>
    </source>
</evidence>
<keyword evidence="11" id="KW-0238">DNA-binding</keyword>
<evidence type="ECO:0000256" key="2">
    <source>
        <dbReference type="ARBA" id="ARBA00004123"/>
    </source>
</evidence>
<dbReference type="GO" id="GO:0000978">
    <property type="term" value="F:RNA polymerase II cis-regulatory region sequence-specific DNA binding"/>
    <property type="evidence" value="ECO:0007669"/>
    <property type="project" value="InterPro"/>
</dbReference>
<keyword evidence="6" id="KW-0677">Repeat</keyword>